<evidence type="ECO:0000256" key="2">
    <source>
        <dbReference type="ARBA" id="ARBA00022630"/>
    </source>
</evidence>
<dbReference type="SUPFAM" id="SSF52507">
    <property type="entry name" value="Homo-oligomeric flavin-containing Cys decarboxylases, HFCD"/>
    <property type="match status" value="1"/>
</dbReference>
<feature type="binding site" evidence="6">
    <location>
        <position position="123"/>
    </location>
    <ligand>
        <name>FMN</name>
        <dbReference type="ChEBI" id="CHEBI:58210"/>
    </ligand>
</feature>
<keyword evidence="1 6" id="KW-0637">Prenyltransferase</keyword>
<evidence type="ECO:0000256" key="5">
    <source>
        <dbReference type="ARBA" id="ARBA00060793"/>
    </source>
</evidence>
<dbReference type="AlphaFoldDB" id="A0A1F2P469"/>
<accession>A0A1F2P469</accession>
<dbReference type="EMBL" id="LYOR01000005">
    <property type="protein sequence ID" value="OFV65968.1"/>
    <property type="molecule type" value="Genomic_DNA"/>
</dbReference>
<feature type="binding site" evidence="6">
    <location>
        <position position="37"/>
    </location>
    <ligand>
        <name>FMN</name>
        <dbReference type="ChEBI" id="CHEBI:58210"/>
    </ligand>
</feature>
<feature type="domain" description="Flavoprotein" evidence="7">
    <location>
        <begin position="4"/>
        <end position="174"/>
    </location>
</feature>
<feature type="binding site" evidence="6">
    <location>
        <position position="169"/>
    </location>
    <ligand>
        <name>dimethylallyl phosphate</name>
        <dbReference type="ChEBI" id="CHEBI:88052"/>
    </ligand>
</feature>
<dbReference type="NCBIfam" id="TIGR00421">
    <property type="entry name" value="ubiX_pad"/>
    <property type="match status" value="1"/>
</dbReference>
<dbReference type="InterPro" id="IPR036551">
    <property type="entry name" value="Flavin_trans-like"/>
</dbReference>
<evidence type="ECO:0000256" key="1">
    <source>
        <dbReference type="ARBA" id="ARBA00022602"/>
    </source>
</evidence>
<dbReference type="GO" id="GO:0016831">
    <property type="term" value="F:carboxy-lyase activity"/>
    <property type="evidence" value="ECO:0007669"/>
    <property type="project" value="TreeGrafter"/>
</dbReference>
<keyword evidence="4 6" id="KW-0808">Transferase</keyword>
<evidence type="ECO:0000256" key="4">
    <source>
        <dbReference type="ARBA" id="ARBA00022679"/>
    </source>
</evidence>
<dbReference type="NCBIfam" id="NF004685">
    <property type="entry name" value="PRK06029.1"/>
    <property type="match status" value="1"/>
</dbReference>
<dbReference type="FunFam" id="3.40.50.1950:FF:000001">
    <property type="entry name" value="Flavin prenyltransferase UbiX"/>
    <property type="match status" value="1"/>
</dbReference>
<protein>
    <recommendedName>
        <fullName evidence="6">Flavin prenyltransferase UbiX</fullName>
        <ecNumber evidence="6">2.5.1.129</ecNumber>
    </recommendedName>
</protein>
<dbReference type="PANTHER" id="PTHR43374">
    <property type="entry name" value="FLAVIN PRENYLTRANSFERASE"/>
    <property type="match status" value="1"/>
</dbReference>
<keyword evidence="8" id="KW-0456">Lyase</keyword>
<evidence type="ECO:0000259" key="7">
    <source>
        <dbReference type="Pfam" id="PF02441"/>
    </source>
</evidence>
<dbReference type="PATRIC" id="fig|1839936.3.peg.1161"/>
<feature type="binding site" evidence="6">
    <location>
        <begin position="88"/>
        <end position="91"/>
    </location>
    <ligand>
        <name>FMN</name>
        <dbReference type="ChEBI" id="CHEBI:58210"/>
    </ligand>
</feature>
<proteinExistence type="inferred from homology"/>
<keyword evidence="9" id="KW-1185">Reference proteome</keyword>
<evidence type="ECO:0000313" key="9">
    <source>
        <dbReference type="Proteomes" id="UP000185779"/>
    </source>
</evidence>
<comment type="similarity">
    <text evidence="5 6">Belongs to the UbiX/PAD1 family.</text>
</comment>
<keyword evidence="3 6" id="KW-0288">FMN</keyword>
<sequence length="191" mass="21217">MILRVILGITGASGVVYGVRILEVLRERDVEVHLVISEMGRRLIELELGRSYKDMIGLASSYWENNDLTAPIASGSFRTDGMIIAPCSMKTAASIANGISGNLITRAADVTLKERRKLIIIPREAPLSDIHLENLLKITRAGGIVIPASPAFYHLPERIEDLVDFIVGKALDVLGIEHKLYKEWQGQHHRR</sequence>
<comment type="caution">
    <text evidence="6">Lacks conserved residue(s) required for the propagation of feature annotation.</text>
</comment>
<dbReference type="InterPro" id="IPR003382">
    <property type="entry name" value="Flavoprotein"/>
</dbReference>
<comment type="caution">
    <text evidence="8">The sequence shown here is derived from an EMBL/GenBank/DDBJ whole genome shotgun (WGS) entry which is preliminary data.</text>
</comment>
<dbReference type="GO" id="GO:0106141">
    <property type="term" value="F:flavin prenyltransferase activity"/>
    <property type="evidence" value="ECO:0007669"/>
    <property type="project" value="UniProtKB-EC"/>
</dbReference>
<reference evidence="8" key="1">
    <citation type="submission" date="2016-05" db="EMBL/GenBank/DDBJ databases">
        <title>Microbial consortia oxidize butane by reversing methanogenesis.</title>
        <authorList>
            <person name="Laso-Perez R."/>
            <person name="Richter M."/>
            <person name="Wegener G."/>
            <person name="Musat F."/>
        </authorList>
    </citation>
    <scope>NUCLEOTIDE SEQUENCE [LARGE SCALE GENOMIC DNA]</scope>
    <source>
        <strain evidence="8">BOX1</strain>
    </source>
</reference>
<organism evidence="8 9">
    <name type="scientific">Candidatus Syntropharchaeum butanivorans</name>
    <dbReference type="NCBI Taxonomy" id="1839936"/>
    <lineage>
        <taxon>Archaea</taxon>
        <taxon>Methanobacteriati</taxon>
        <taxon>Methanobacteriota</taxon>
        <taxon>Stenosarchaea group</taxon>
        <taxon>Methanomicrobia</taxon>
        <taxon>Methanosarcinales</taxon>
        <taxon>ANME-2 cluster</taxon>
        <taxon>Candidatus Syntropharchaeum</taxon>
    </lineage>
</organism>
<dbReference type="Pfam" id="PF02441">
    <property type="entry name" value="Flavoprotein"/>
    <property type="match status" value="1"/>
</dbReference>
<keyword evidence="2 6" id="KW-0285">Flavoprotein</keyword>
<dbReference type="EC" id="2.5.1.129" evidence="6"/>
<feature type="binding site" evidence="6">
    <location>
        <begin position="11"/>
        <end position="13"/>
    </location>
    <ligand>
        <name>FMN</name>
        <dbReference type="ChEBI" id="CHEBI:58210"/>
    </ligand>
</feature>
<dbReference type="Gene3D" id="3.40.50.1950">
    <property type="entry name" value="Flavin prenyltransferase-like"/>
    <property type="match status" value="1"/>
</dbReference>
<dbReference type="HAMAP" id="MF_01984">
    <property type="entry name" value="ubiX_pad"/>
    <property type="match status" value="1"/>
</dbReference>
<dbReference type="InterPro" id="IPR004507">
    <property type="entry name" value="UbiX-like"/>
</dbReference>
<dbReference type="Proteomes" id="UP000185779">
    <property type="component" value="Unassembled WGS sequence"/>
</dbReference>
<feature type="binding site" evidence="6">
    <location>
        <position position="153"/>
    </location>
    <ligand>
        <name>dimethylallyl phosphate</name>
        <dbReference type="ChEBI" id="CHEBI:88052"/>
    </ligand>
</feature>
<dbReference type="STRING" id="1839936.SBU_001150"/>
<comment type="function">
    <text evidence="6">Flavin prenyltransferase that catalyzes the synthesis of the prenylated FMN cofactor (prenyl-FMN) for 4-hydroxy-3-polyprenylbenzoic acid decarboxylase UbiD. The prenyltransferase is metal-independent and links a dimethylallyl moiety from dimethylallyl monophosphate (DMAP) to the flavin N5 and C6 atoms of FMN.</text>
</comment>
<name>A0A1F2P469_9EURY</name>
<evidence type="ECO:0000256" key="6">
    <source>
        <dbReference type="HAMAP-Rule" id="MF_01984"/>
    </source>
</evidence>
<dbReference type="PANTHER" id="PTHR43374:SF1">
    <property type="entry name" value="FLAVIN PRENYLTRANSFERASE PAD1, MITOCHONDRIAL"/>
    <property type="match status" value="1"/>
</dbReference>
<comment type="catalytic activity">
    <reaction evidence="6">
        <text>dimethylallyl phosphate + FMNH2 = prenylated FMNH2 + phosphate</text>
        <dbReference type="Rhea" id="RHEA:37743"/>
        <dbReference type="ChEBI" id="CHEBI:43474"/>
        <dbReference type="ChEBI" id="CHEBI:57618"/>
        <dbReference type="ChEBI" id="CHEBI:87467"/>
        <dbReference type="ChEBI" id="CHEBI:88052"/>
        <dbReference type="EC" id="2.5.1.129"/>
    </reaction>
</comment>
<evidence type="ECO:0000313" key="8">
    <source>
        <dbReference type="EMBL" id="OFV65968.1"/>
    </source>
</evidence>
<gene>
    <name evidence="6" type="primary">ubiX</name>
    <name evidence="8" type="ORF">SBU_001150</name>
</gene>
<evidence type="ECO:0000256" key="3">
    <source>
        <dbReference type="ARBA" id="ARBA00022643"/>
    </source>
</evidence>